<organism evidence="3 4">
    <name type="scientific">Thalassiosira oceanica</name>
    <name type="common">Marine diatom</name>
    <dbReference type="NCBI Taxonomy" id="159749"/>
    <lineage>
        <taxon>Eukaryota</taxon>
        <taxon>Sar</taxon>
        <taxon>Stramenopiles</taxon>
        <taxon>Ochrophyta</taxon>
        <taxon>Bacillariophyta</taxon>
        <taxon>Coscinodiscophyceae</taxon>
        <taxon>Thalassiosirophycidae</taxon>
        <taxon>Thalassiosirales</taxon>
        <taxon>Thalassiosiraceae</taxon>
        <taxon>Thalassiosira</taxon>
    </lineage>
</organism>
<keyword evidence="2" id="KW-1133">Transmembrane helix</keyword>
<feature type="region of interest" description="Disordered" evidence="1">
    <location>
        <begin position="11"/>
        <end position="33"/>
    </location>
</feature>
<evidence type="ECO:0000313" key="3">
    <source>
        <dbReference type="EMBL" id="EJK65950.1"/>
    </source>
</evidence>
<evidence type="ECO:0000256" key="1">
    <source>
        <dbReference type="SAM" id="MobiDB-lite"/>
    </source>
</evidence>
<evidence type="ECO:0000313" key="4">
    <source>
        <dbReference type="Proteomes" id="UP000266841"/>
    </source>
</evidence>
<evidence type="ECO:0000256" key="2">
    <source>
        <dbReference type="SAM" id="Phobius"/>
    </source>
</evidence>
<comment type="caution">
    <text evidence="3">The sequence shown here is derived from an EMBL/GenBank/DDBJ whole genome shotgun (WGS) entry which is preliminary data.</text>
</comment>
<dbReference type="AlphaFoldDB" id="K0SKU3"/>
<proteinExistence type="predicted"/>
<dbReference type="OMA" id="NTDARHE"/>
<keyword evidence="4" id="KW-1185">Reference proteome</keyword>
<protein>
    <submittedName>
        <fullName evidence="3">Uncharacterized protein</fullName>
    </submittedName>
</protein>
<keyword evidence="2" id="KW-0472">Membrane</keyword>
<reference evidence="3 4" key="1">
    <citation type="journal article" date="2012" name="Genome Biol.">
        <title>Genome and low-iron response of an oceanic diatom adapted to chronic iron limitation.</title>
        <authorList>
            <person name="Lommer M."/>
            <person name="Specht M."/>
            <person name="Roy A.S."/>
            <person name="Kraemer L."/>
            <person name="Andreson R."/>
            <person name="Gutowska M.A."/>
            <person name="Wolf J."/>
            <person name="Bergner S.V."/>
            <person name="Schilhabel M.B."/>
            <person name="Klostermeier U.C."/>
            <person name="Beiko R.G."/>
            <person name="Rosenstiel P."/>
            <person name="Hippler M."/>
            <person name="Laroche J."/>
        </authorList>
    </citation>
    <scope>NUCLEOTIDE SEQUENCE [LARGE SCALE GENOMIC DNA]</scope>
    <source>
        <strain evidence="3 4">CCMP1005</strain>
    </source>
</reference>
<keyword evidence="2" id="KW-0812">Transmembrane</keyword>
<dbReference type="Proteomes" id="UP000266841">
    <property type="component" value="Unassembled WGS sequence"/>
</dbReference>
<dbReference type="eggNOG" id="ENOG502QXG0">
    <property type="taxonomic scope" value="Eukaryota"/>
</dbReference>
<accession>K0SKU3</accession>
<gene>
    <name evidence="3" type="ORF">THAOC_13153</name>
</gene>
<feature type="transmembrane region" description="Helical" evidence="2">
    <location>
        <begin position="40"/>
        <end position="59"/>
    </location>
</feature>
<sequence length="412" mass="45683">MAARIVSRRAQQMLRCSQPGAPKRKPPKADDTPWPQSIRYAFYTVCVASIPFTIGQAVAMSPRLRESMSGDAESEEFDDNRHQSTATRIISLVRKYWGHHDYLAPVDSPKLPHTIPGHQNSWEEDNYAALLHLLGLDNSDSTPKEEHHHVPMSLGNEPPYSVRKDQAKLQEYLATKSNPDGVKVKLSLVPLDADGGFEMNAGYETECTLPASLSMNALREICQGSDAQSLRSELAATDPSFNFVSTSERIRTTSWNKNCRWIVSFQTDDEDGDNTFSTDAAAITLHGGGFNKTDELSESEIASKGLRHNTSIHSAWTYFSEAAMSSSAVASSMGTTTNIAEADSPPILNTSVQSSSKTADSLRMEALKQTIISLETELKDPNSLRDRDGMYDEIRAAKSELRKLRPWWRRLG</sequence>
<dbReference type="EMBL" id="AGNL01015359">
    <property type="protein sequence ID" value="EJK65950.1"/>
    <property type="molecule type" value="Genomic_DNA"/>
</dbReference>
<feature type="region of interest" description="Disordered" evidence="1">
    <location>
        <begin position="139"/>
        <end position="159"/>
    </location>
</feature>
<name>K0SKU3_THAOC</name>